<dbReference type="GO" id="GO:0008757">
    <property type="term" value="F:S-adenosylmethionine-dependent methyltransferase activity"/>
    <property type="evidence" value="ECO:0007669"/>
    <property type="project" value="InterPro"/>
</dbReference>
<dbReference type="SUPFAM" id="SSF53335">
    <property type="entry name" value="S-adenosyl-L-methionine-dependent methyltransferases"/>
    <property type="match status" value="1"/>
</dbReference>
<evidence type="ECO:0000313" key="3">
    <source>
        <dbReference type="Proteomes" id="UP000218418"/>
    </source>
</evidence>
<dbReference type="AlphaFoldDB" id="A0A1Z4LML9"/>
<dbReference type="InterPro" id="IPR029063">
    <property type="entry name" value="SAM-dependent_MTases_sf"/>
</dbReference>
<dbReference type="InterPro" id="IPR013216">
    <property type="entry name" value="Methyltransf_11"/>
</dbReference>
<sequence length="179" mass="20560">MTPIKLHIGGKEPHLDWKILDIEPREEVDFIGDAANLEQFKDNSVEAIYASHVLEHFYYGLNNELLNTLSEWYRVLQPEGKLYISVPNLQTLCWLYLHPSLTPLDKHHLMRIMFGGQTNEHDVHKVGFDFDILALYLEEVGFHQYEPVSEFGLFQDCSSLKISNTLISLNVIATKSAMG</sequence>
<dbReference type="Pfam" id="PF08241">
    <property type="entry name" value="Methyltransf_11"/>
    <property type="match status" value="1"/>
</dbReference>
<protein>
    <recommendedName>
        <fullName evidence="1">Methyltransferase type 11 domain-containing protein</fullName>
    </recommendedName>
</protein>
<gene>
    <name evidence="2" type="ORF">NIES267_19770</name>
</gene>
<evidence type="ECO:0000259" key="1">
    <source>
        <dbReference type="Pfam" id="PF08241"/>
    </source>
</evidence>
<evidence type="ECO:0000313" key="2">
    <source>
        <dbReference type="EMBL" id="BAY82496.1"/>
    </source>
</evidence>
<feature type="domain" description="Methyltransferase type 11" evidence="1">
    <location>
        <begin position="30"/>
        <end position="84"/>
    </location>
</feature>
<dbReference type="OrthoDB" id="457170at2"/>
<organism evidence="2 3">
    <name type="scientific">Calothrix parasitica NIES-267</name>
    <dbReference type="NCBI Taxonomy" id="1973488"/>
    <lineage>
        <taxon>Bacteria</taxon>
        <taxon>Bacillati</taxon>
        <taxon>Cyanobacteriota</taxon>
        <taxon>Cyanophyceae</taxon>
        <taxon>Nostocales</taxon>
        <taxon>Calotrichaceae</taxon>
        <taxon>Calothrix</taxon>
    </lineage>
</organism>
<dbReference type="Gene3D" id="3.40.50.150">
    <property type="entry name" value="Vaccinia Virus protein VP39"/>
    <property type="match status" value="1"/>
</dbReference>
<proteinExistence type="predicted"/>
<keyword evidence="3" id="KW-1185">Reference proteome</keyword>
<dbReference type="EMBL" id="AP018227">
    <property type="protein sequence ID" value="BAY82496.1"/>
    <property type="molecule type" value="Genomic_DNA"/>
</dbReference>
<name>A0A1Z4LML9_9CYAN</name>
<reference evidence="2 3" key="1">
    <citation type="submission" date="2017-06" db="EMBL/GenBank/DDBJ databases">
        <title>Genome sequencing of cyanobaciteial culture collection at National Institute for Environmental Studies (NIES).</title>
        <authorList>
            <person name="Hirose Y."/>
            <person name="Shimura Y."/>
            <person name="Fujisawa T."/>
            <person name="Nakamura Y."/>
            <person name="Kawachi M."/>
        </authorList>
    </citation>
    <scope>NUCLEOTIDE SEQUENCE [LARGE SCALE GENOMIC DNA]</scope>
    <source>
        <strain evidence="2 3">NIES-267</strain>
    </source>
</reference>
<accession>A0A1Z4LML9</accession>
<dbReference type="Proteomes" id="UP000218418">
    <property type="component" value="Chromosome"/>
</dbReference>